<protein>
    <submittedName>
        <fullName evidence="3">Basic form of pathogenesis-related protein 1-like</fullName>
    </submittedName>
</protein>
<feature type="chain" id="PRO_5039393227" evidence="1">
    <location>
        <begin position="25"/>
        <end position="93"/>
    </location>
</feature>
<reference evidence="3" key="1">
    <citation type="submission" date="2022-05" db="EMBL/GenBank/DDBJ databases">
        <title>The Musa troglodytarum L. genome provides insights into the mechanism of non-climacteric behaviour and enrichment of carotenoids.</title>
        <authorList>
            <person name="Wang J."/>
        </authorList>
    </citation>
    <scope>NUCLEOTIDE SEQUENCE</scope>
    <source>
        <tissue evidence="3">Leaf</tissue>
    </source>
</reference>
<feature type="domain" description="SCP" evidence="2">
    <location>
        <begin position="33"/>
        <end position="68"/>
    </location>
</feature>
<accession>A0A9E7EXB2</accession>
<name>A0A9E7EXB2_9LILI</name>
<dbReference type="OrthoDB" id="690563at2759"/>
<dbReference type="Proteomes" id="UP001055439">
    <property type="component" value="Chromosome 2"/>
</dbReference>
<dbReference type="AlphaFoldDB" id="A0A9E7EXB2"/>
<dbReference type="InterPro" id="IPR035940">
    <property type="entry name" value="CAP_sf"/>
</dbReference>
<sequence>MRSANYASALVCAMALAMACTTLAQNSPQDFVDGHNSARAAVGVGPVSWDDNVAAYAENHANQRIGDFQLVHSDGPYGDFFFSQSNLILKNFR</sequence>
<dbReference type="SUPFAM" id="SSF55797">
    <property type="entry name" value="PR-1-like"/>
    <property type="match status" value="1"/>
</dbReference>
<dbReference type="Gene3D" id="3.40.33.10">
    <property type="entry name" value="CAP"/>
    <property type="match status" value="1"/>
</dbReference>
<keyword evidence="1" id="KW-0732">Signal</keyword>
<evidence type="ECO:0000313" key="4">
    <source>
        <dbReference type="Proteomes" id="UP001055439"/>
    </source>
</evidence>
<dbReference type="PROSITE" id="PS51257">
    <property type="entry name" value="PROKAR_LIPOPROTEIN"/>
    <property type="match status" value="1"/>
</dbReference>
<dbReference type="Pfam" id="PF00188">
    <property type="entry name" value="CAP"/>
    <property type="match status" value="1"/>
</dbReference>
<feature type="signal peptide" evidence="1">
    <location>
        <begin position="1"/>
        <end position="24"/>
    </location>
</feature>
<dbReference type="InterPro" id="IPR014044">
    <property type="entry name" value="CAP_dom"/>
</dbReference>
<gene>
    <name evidence="3" type="ORF">MUK42_27933</name>
</gene>
<evidence type="ECO:0000313" key="3">
    <source>
        <dbReference type="EMBL" id="URD85193.1"/>
    </source>
</evidence>
<dbReference type="EMBL" id="CP097504">
    <property type="protein sequence ID" value="URD85193.1"/>
    <property type="molecule type" value="Genomic_DNA"/>
</dbReference>
<evidence type="ECO:0000256" key="1">
    <source>
        <dbReference type="SAM" id="SignalP"/>
    </source>
</evidence>
<proteinExistence type="predicted"/>
<organism evidence="3 4">
    <name type="scientific">Musa troglodytarum</name>
    <name type="common">fe'i banana</name>
    <dbReference type="NCBI Taxonomy" id="320322"/>
    <lineage>
        <taxon>Eukaryota</taxon>
        <taxon>Viridiplantae</taxon>
        <taxon>Streptophyta</taxon>
        <taxon>Embryophyta</taxon>
        <taxon>Tracheophyta</taxon>
        <taxon>Spermatophyta</taxon>
        <taxon>Magnoliopsida</taxon>
        <taxon>Liliopsida</taxon>
        <taxon>Zingiberales</taxon>
        <taxon>Musaceae</taxon>
        <taxon>Musa</taxon>
    </lineage>
</organism>
<evidence type="ECO:0000259" key="2">
    <source>
        <dbReference type="Pfam" id="PF00188"/>
    </source>
</evidence>
<keyword evidence="4" id="KW-1185">Reference proteome</keyword>